<feature type="transmembrane region" description="Helical" evidence="1">
    <location>
        <begin position="49"/>
        <end position="70"/>
    </location>
</feature>
<name>A0AAP5H1H4_PAEAM</name>
<keyword evidence="1" id="KW-1133">Transmembrane helix</keyword>
<comment type="caution">
    <text evidence="2">The sequence shown here is derived from an EMBL/GenBank/DDBJ whole genome shotgun (WGS) entry which is preliminary data.</text>
</comment>
<organism evidence="2 3">
    <name type="scientific">Paenibacillus amylolyticus</name>
    <dbReference type="NCBI Taxonomy" id="1451"/>
    <lineage>
        <taxon>Bacteria</taxon>
        <taxon>Bacillati</taxon>
        <taxon>Bacillota</taxon>
        <taxon>Bacilli</taxon>
        <taxon>Bacillales</taxon>
        <taxon>Paenibacillaceae</taxon>
        <taxon>Paenibacillus</taxon>
    </lineage>
</organism>
<evidence type="ECO:0000256" key="1">
    <source>
        <dbReference type="SAM" id="Phobius"/>
    </source>
</evidence>
<evidence type="ECO:0000313" key="3">
    <source>
        <dbReference type="Proteomes" id="UP001254832"/>
    </source>
</evidence>
<dbReference type="RefSeq" id="WP_056699452.1">
    <property type="nucleotide sequence ID" value="NZ_JAVDTR010000006.1"/>
</dbReference>
<dbReference type="Proteomes" id="UP001254832">
    <property type="component" value="Unassembled WGS sequence"/>
</dbReference>
<keyword evidence="1" id="KW-0812">Transmembrane</keyword>
<reference evidence="2" key="1">
    <citation type="submission" date="2023-07" db="EMBL/GenBank/DDBJ databases">
        <title>Sorghum-associated microbial communities from plants grown in Nebraska, USA.</title>
        <authorList>
            <person name="Schachtman D."/>
        </authorList>
    </citation>
    <scope>NUCLEOTIDE SEQUENCE</scope>
    <source>
        <strain evidence="2">BE80</strain>
    </source>
</reference>
<dbReference type="EMBL" id="JAVDTR010000006">
    <property type="protein sequence ID" value="MDR6724167.1"/>
    <property type="molecule type" value="Genomic_DNA"/>
</dbReference>
<proteinExistence type="predicted"/>
<evidence type="ECO:0000313" key="2">
    <source>
        <dbReference type="EMBL" id="MDR6724167.1"/>
    </source>
</evidence>
<gene>
    <name evidence="2" type="ORF">J2W91_002629</name>
</gene>
<dbReference type="AlphaFoldDB" id="A0AAP5H1H4"/>
<feature type="transmembrane region" description="Helical" evidence="1">
    <location>
        <begin position="7"/>
        <end position="29"/>
    </location>
</feature>
<protein>
    <submittedName>
        <fullName evidence="2">Vacuolar-type H+-ATPase subunit I/STV1</fullName>
    </submittedName>
</protein>
<keyword evidence="1" id="KW-0472">Membrane</keyword>
<accession>A0AAP5H1H4</accession>
<sequence>MNRQGIGVALVFAGIILYGIVHITTLMYLPTVMTYSTQWGKYLQAMYDSGGLIAFIVSIVLFLIGVFLLLPKSIFSAKGVMSEIRERDREFNEQYGTRETQ</sequence>